<dbReference type="Pfam" id="PF13276">
    <property type="entry name" value="HTH_21"/>
    <property type="match status" value="1"/>
</dbReference>
<protein>
    <submittedName>
        <fullName evidence="2">IS3 family transposase</fullName>
    </submittedName>
</protein>
<reference evidence="2" key="2">
    <citation type="journal article" date="2021" name="Sci. Rep.">
        <title>The distribution of antibiotic resistance genes in chicken gut microbiota commensals.</title>
        <authorList>
            <person name="Juricova H."/>
            <person name="Matiasovicova J."/>
            <person name="Kubasova T."/>
            <person name="Cejkova D."/>
            <person name="Rychlik I."/>
        </authorList>
    </citation>
    <scope>NUCLEOTIDE SEQUENCE</scope>
    <source>
        <strain evidence="2">An836</strain>
    </source>
</reference>
<dbReference type="AlphaFoldDB" id="A0A939BB00"/>
<organism evidence="2 3">
    <name type="scientific">Bifidobacterium pullorum subsp. saeculare</name>
    <dbReference type="NCBI Taxonomy" id="78257"/>
    <lineage>
        <taxon>Bacteria</taxon>
        <taxon>Bacillati</taxon>
        <taxon>Actinomycetota</taxon>
        <taxon>Actinomycetes</taxon>
        <taxon>Bifidobacteriales</taxon>
        <taxon>Bifidobacteriaceae</taxon>
        <taxon>Bifidobacterium</taxon>
    </lineage>
</organism>
<evidence type="ECO:0000313" key="3">
    <source>
        <dbReference type="Proteomes" id="UP000718821"/>
    </source>
</evidence>
<dbReference type="EMBL" id="JACLYU010000031">
    <property type="protein sequence ID" value="MBM6700416.1"/>
    <property type="molecule type" value="Genomic_DNA"/>
</dbReference>
<dbReference type="InterPro" id="IPR025948">
    <property type="entry name" value="HTH-like_dom"/>
</dbReference>
<proteinExistence type="predicted"/>
<reference evidence="2" key="1">
    <citation type="submission" date="2020-08" db="EMBL/GenBank/DDBJ databases">
        <authorList>
            <person name="Cejkova D."/>
            <person name="Kubasova T."/>
            <person name="Jahodarova E."/>
            <person name="Rychlik I."/>
        </authorList>
    </citation>
    <scope>NUCLEOTIDE SEQUENCE</scope>
    <source>
        <strain evidence="2">An836</strain>
    </source>
</reference>
<sequence>MAAYIDGHRDRFGVGPICRVLSAALDCGFLTPRGCRRFKSRPVSRTTARHEALARGIMQIRSDFFMAVYGYGKMRARLLARGWTGIGRDQVARIMRGLGVRGVRRGRTPAAARPAKGAGGRPGLVERGFRACAPDRLHVAGITYARMAGG</sequence>
<gene>
    <name evidence="2" type="ORF">H7U32_08955</name>
</gene>
<evidence type="ECO:0000313" key="2">
    <source>
        <dbReference type="EMBL" id="MBM6700416.1"/>
    </source>
</evidence>
<evidence type="ECO:0000259" key="1">
    <source>
        <dbReference type="Pfam" id="PF13276"/>
    </source>
</evidence>
<name>A0A939BB00_9BIFI</name>
<comment type="caution">
    <text evidence="2">The sequence shown here is derived from an EMBL/GenBank/DDBJ whole genome shotgun (WGS) entry which is preliminary data.</text>
</comment>
<feature type="non-terminal residue" evidence="2">
    <location>
        <position position="150"/>
    </location>
</feature>
<keyword evidence="3" id="KW-1185">Reference proteome</keyword>
<feature type="domain" description="HTH-like" evidence="1">
    <location>
        <begin position="56"/>
        <end position="107"/>
    </location>
</feature>
<dbReference type="Proteomes" id="UP000718821">
    <property type="component" value="Unassembled WGS sequence"/>
</dbReference>
<accession>A0A939BB00</accession>